<dbReference type="EMBL" id="JAPWTK010001079">
    <property type="protein sequence ID" value="KAJ8934210.1"/>
    <property type="molecule type" value="Genomic_DNA"/>
</dbReference>
<organism evidence="2 3">
    <name type="scientific">Aromia moschata</name>
    <dbReference type="NCBI Taxonomy" id="1265417"/>
    <lineage>
        <taxon>Eukaryota</taxon>
        <taxon>Metazoa</taxon>
        <taxon>Ecdysozoa</taxon>
        <taxon>Arthropoda</taxon>
        <taxon>Hexapoda</taxon>
        <taxon>Insecta</taxon>
        <taxon>Pterygota</taxon>
        <taxon>Neoptera</taxon>
        <taxon>Endopterygota</taxon>
        <taxon>Coleoptera</taxon>
        <taxon>Polyphaga</taxon>
        <taxon>Cucujiformia</taxon>
        <taxon>Chrysomeloidea</taxon>
        <taxon>Cerambycidae</taxon>
        <taxon>Cerambycinae</taxon>
        <taxon>Callichromatini</taxon>
        <taxon>Aromia</taxon>
    </lineage>
</organism>
<comment type="caution">
    <text evidence="2">The sequence shown here is derived from an EMBL/GenBank/DDBJ whole genome shotgun (WGS) entry which is preliminary data.</text>
</comment>
<dbReference type="GO" id="GO:0005634">
    <property type="term" value="C:nucleus"/>
    <property type="evidence" value="ECO:0007669"/>
    <property type="project" value="InterPro"/>
</dbReference>
<dbReference type="InterPro" id="IPR012934">
    <property type="entry name" value="Znf_AD"/>
</dbReference>
<accession>A0AAV8X5L6</accession>
<dbReference type="SMART" id="SM00868">
    <property type="entry name" value="zf-AD"/>
    <property type="match status" value="1"/>
</dbReference>
<proteinExistence type="predicted"/>
<protein>
    <recommendedName>
        <fullName evidence="1">ZAD domain-containing protein</fullName>
    </recommendedName>
</protein>
<dbReference type="Proteomes" id="UP001162162">
    <property type="component" value="Unassembled WGS sequence"/>
</dbReference>
<evidence type="ECO:0000313" key="2">
    <source>
        <dbReference type="EMBL" id="KAJ8934210.1"/>
    </source>
</evidence>
<dbReference type="GO" id="GO:0008270">
    <property type="term" value="F:zinc ion binding"/>
    <property type="evidence" value="ECO:0007669"/>
    <property type="project" value="InterPro"/>
</dbReference>
<sequence length="142" mass="16155">MMDPTGTIAVCSLCLGITESFKKVDEVEWNMLNDVLPGLCVTPQTDVCICDICLRHLQESYNFRRSCLETNLKTERLLKSKEVVLVNMGWVSENDSEHIIIKEEGALQKRCLCCGRTDEKELNTSISEEDIRQMLARCVPKL</sequence>
<feature type="domain" description="ZAD" evidence="1">
    <location>
        <begin position="10"/>
        <end position="81"/>
    </location>
</feature>
<evidence type="ECO:0000313" key="3">
    <source>
        <dbReference type="Proteomes" id="UP001162162"/>
    </source>
</evidence>
<evidence type="ECO:0000259" key="1">
    <source>
        <dbReference type="SMART" id="SM00868"/>
    </source>
</evidence>
<gene>
    <name evidence="2" type="ORF">NQ318_021635</name>
</gene>
<keyword evidence="3" id="KW-1185">Reference proteome</keyword>
<dbReference type="AlphaFoldDB" id="A0AAV8X5L6"/>
<reference evidence="2" key="1">
    <citation type="journal article" date="2023" name="Insect Mol. Biol.">
        <title>Genome sequencing provides insights into the evolution of gene families encoding plant cell wall-degrading enzymes in longhorned beetles.</title>
        <authorList>
            <person name="Shin N.R."/>
            <person name="Okamura Y."/>
            <person name="Kirsch R."/>
            <person name="Pauchet Y."/>
        </authorList>
    </citation>
    <scope>NUCLEOTIDE SEQUENCE</scope>
    <source>
        <strain evidence="2">AMC_N1</strain>
    </source>
</reference>
<feature type="non-terminal residue" evidence="2">
    <location>
        <position position="142"/>
    </location>
</feature>
<name>A0AAV8X5L6_9CUCU</name>